<name>A0A6A5KJK7_9PLEO</name>
<reference evidence="2" key="1">
    <citation type="submission" date="2020-01" db="EMBL/GenBank/DDBJ databases">
        <authorList>
            <consortium name="DOE Joint Genome Institute"/>
            <person name="Haridas S."/>
            <person name="Albert R."/>
            <person name="Binder M."/>
            <person name="Bloem J."/>
            <person name="Labutti K."/>
            <person name="Salamov A."/>
            <person name="Andreopoulos B."/>
            <person name="Baker S.E."/>
            <person name="Barry K."/>
            <person name="Bills G."/>
            <person name="Bluhm B.H."/>
            <person name="Cannon C."/>
            <person name="Castanera R."/>
            <person name="Culley D.E."/>
            <person name="Daum C."/>
            <person name="Ezra D."/>
            <person name="Gonzalez J.B."/>
            <person name="Henrissat B."/>
            <person name="Kuo A."/>
            <person name="Liang C."/>
            <person name="Lipzen A."/>
            <person name="Lutzoni F."/>
            <person name="Magnuson J."/>
            <person name="Mondo S."/>
            <person name="Nolan M."/>
            <person name="Ohm R."/>
            <person name="Pangilinan J."/>
            <person name="Park H.-J."/>
            <person name="Ramirez L."/>
            <person name="Alfaro M."/>
            <person name="Sun H."/>
            <person name="Tritt A."/>
            <person name="Yoshinaga Y."/>
            <person name="Zwiers L.-H."/>
            <person name="Turgeon B.G."/>
            <person name="Goodwin S.B."/>
            <person name="Spatafora J.W."/>
            <person name="Crous P.W."/>
            <person name="Grigoriev I.V."/>
        </authorList>
    </citation>
    <scope>NUCLEOTIDE SEQUENCE</scope>
    <source>
        <strain evidence="2">P77</strain>
    </source>
</reference>
<feature type="transmembrane region" description="Helical" evidence="1">
    <location>
        <begin position="66"/>
        <end position="86"/>
    </location>
</feature>
<dbReference type="EMBL" id="ML975281">
    <property type="protein sequence ID" value="KAF1835842.1"/>
    <property type="molecule type" value="Genomic_DNA"/>
</dbReference>
<sequence length="207" mass="22988">MGPHDWNLEAGISRPPPPYRAAAAHELDSFPTPTHSNPSPRPLASTPRPGLRICTLTAQEKKQRNLTYCSLALLYLCMTIAAFGVLEPSTEVYVLFMPLVCLFGIPVTLCILVGCVFGVPNLLLKERPRLRVAVQICEMLLYVGGCVVWYFVFQGQTWEEKWSFGVVVISGWFGAIPIGVLALVTLVWVEVRLIGSLCCTVRRRNRA</sequence>
<keyword evidence="1" id="KW-0812">Transmembrane</keyword>
<keyword evidence="1" id="KW-1133">Transmembrane helix</keyword>
<evidence type="ECO:0000256" key="1">
    <source>
        <dbReference type="SAM" id="Phobius"/>
    </source>
</evidence>
<protein>
    <submittedName>
        <fullName evidence="2">Uncharacterized protein</fullName>
    </submittedName>
</protein>
<organism evidence="2 3">
    <name type="scientific">Decorospora gaudefroyi</name>
    <dbReference type="NCBI Taxonomy" id="184978"/>
    <lineage>
        <taxon>Eukaryota</taxon>
        <taxon>Fungi</taxon>
        <taxon>Dikarya</taxon>
        <taxon>Ascomycota</taxon>
        <taxon>Pezizomycotina</taxon>
        <taxon>Dothideomycetes</taxon>
        <taxon>Pleosporomycetidae</taxon>
        <taxon>Pleosporales</taxon>
        <taxon>Pleosporineae</taxon>
        <taxon>Pleosporaceae</taxon>
        <taxon>Decorospora</taxon>
    </lineage>
</organism>
<feature type="transmembrane region" description="Helical" evidence="1">
    <location>
        <begin position="164"/>
        <end position="189"/>
    </location>
</feature>
<feature type="transmembrane region" description="Helical" evidence="1">
    <location>
        <begin position="92"/>
        <end position="120"/>
    </location>
</feature>
<dbReference type="Proteomes" id="UP000800040">
    <property type="component" value="Unassembled WGS sequence"/>
</dbReference>
<evidence type="ECO:0000313" key="2">
    <source>
        <dbReference type="EMBL" id="KAF1835842.1"/>
    </source>
</evidence>
<gene>
    <name evidence="2" type="ORF">BDW02DRAFT_578429</name>
</gene>
<keyword evidence="1" id="KW-0472">Membrane</keyword>
<evidence type="ECO:0000313" key="3">
    <source>
        <dbReference type="Proteomes" id="UP000800040"/>
    </source>
</evidence>
<accession>A0A6A5KJK7</accession>
<keyword evidence="3" id="KW-1185">Reference proteome</keyword>
<dbReference type="AlphaFoldDB" id="A0A6A5KJK7"/>
<feature type="transmembrane region" description="Helical" evidence="1">
    <location>
        <begin position="132"/>
        <end position="152"/>
    </location>
</feature>
<proteinExistence type="predicted"/>